<dbReference type="EMBL" id="CAKOAT010880709">
    <property type="protein sequence ID" value="CAH8390154.1"/>
    <property type="molecule type" value="Genomic_DNA"/>
</dbReference>
<keyword evidence="1" id="KW-0472">Membrane</keyword>
<gene>
    <name evidence="2" type="ORF">ERUC_LOCUS42637</name>
</gene>
<name>A0ABC8M2V7_ERUVS</name>
<accession>A0ABC8M2V7</accession>
<dbReference type="AlphaFoldDB" id="A0ABC8M2V7"/>
<dbReference type="PANTHER" id="PTHR36367">
    <property type="entry name" value="TRANSMEMBRANE PROTEIN"/>
    <property type="match status" value="1"/>
</dbReference>
<evidence type="ECO:0000313" key="3">
    <source>
        <dbReference type="Proteomes" id="UP001642260"/>
    </source>
</evidence>
<dbReference type="Proteomes" id="UP001642260">
    <property type="component" value="Unassembled WGS sequence"/>
</dbReference>
<evidence type="ECO:0000256" key="1">
    <source>
        <dbReference type="SAM" id="Phobius"/>
    </source>
</evidence>
<evidence type="ECO:0000313" key="2">
    <source>
        <dbReference type="EMBL" id="CAH8390154.1"/>
    </source>
</evidence>
<dbReference type="PANTHER" id="PTHR36367:SF2">
    <property type="entry name" value="TRANSMEMBRANE PROTEIN"/>
    <property type="match status" value="1"/>
</dbReference>
<keyword evidence="3" id="KW-1185">Reference proteome</keyword>
<keyword evidence="1" id="KW-0812">Transmembrane</keyword>
<reference evidence="2 3" key="1">
    <citation type="submission" date="2022-03" db="EMBL/GenBank/DDBJ databases">
        <authorList>
            <person name="Macdonald S."/>
            <person name="Ahmed S."/>
            <person name="Newling K."/>
        </authorList>
    </citation>
    <scope>NUCLEOTIDE SEQUENCE [LARGE SCALE GENOMIC DNA]</scope>
</reference>
<organism evidence="2 3">
    <name type="scientific">Eruca vesicaria subsp. sativa</name>
    <name type="common">Garden rocket</name>
    <name type="synonym">Eruca sativa</name>
    <dbReference type="NCBI Taxonomy" id="29727"/>
    <lineage>
        <taxon>Eukaryota</taxon>
        <taxon>Viridiplantae</taxon>
        <taxon>Streptophyta</taxon>
        <taxon>Embryophyta</taxon>
        <taxon>Tracheophyta</taxon>
        <taxon>Spermatophyta</taxon>
        <taxon>Magnoliopsida</taxon>
        <taxon>eudicotyledons</taxon>
        <taxon>Gunneridae</taxon>
        <taxon>Pentapetalae</taxon>
        <taxon>rosids</taxon>
        <taxon>malvids</taxon>
        <taxon>Brassicales</taxon>
        <taxon>Brassicaceae</taxon>
        <taxon>Brassiceae</taxon>
        <taxon>Eruca</taxon>
    </lineage>
</organism>
<keyword evidence="1" id="KW-1133">Transmembrane helix</keyword>
<feature type="transmembrane region" description="Helical" evidence="1">
    <location>
        <begin position="81"/>
        <end position="99"/>
    </location>
</feature>
<sequence length="109" mass="13032">MCVGSWSHRCYRMSDINIVVSLRSSRWKFWWKYGEMAVSNWLLGIRENSLSFYMGYMYVHSFQPWLIGENLQNVKNNKVELVSYLRFVHVLGLLAYLLFLNLDEKDLVN</sequence>
<protein>
    <submittedName>
        <fullName evidence="2">Uncharacterized protein</fullName>
    </submittedName>
</protein>
<proteinExistence type="predicted"/>
<comment type="caution">
    <text evidence="2">The sequence shown here is derived from an EMBL/GenBank/DDBJ whole genome shotgun (WGS) entry which is preliminary data.</text>
</comment>